<organism evidence="2 3">
    <name type="scientific">Galdieria partita</name>
    <dbReference type="NCBI Taxonomy" id="83374"/>
    <lineage>
        <taxon>Eukaryota</taxon>
        <taxon>Rhodophyta</taxon>
        <taxon>Bangiophyceae</taxon>
        <taxon>Galdieriales</taxon>
        <taxon>Galdieriaceae</taxon>
        <taxon>Galdieria</taxon>
    </lineage>
</organism>
<reference evidence="2" key="2">
    <citation type="submission" date="2022-01" db="EMBL/GenBank/DDBJ databases">
        <authorList>
            <person name="Hirooka S."/>
            <person name="Miyagishima S.Y."/>
        </authorList>
    </citation>
    <scope>NUCLEOTIDE SEQUENCE</scope>
    <source>
        <strain evidence="2">NBRC 102759</strain>
    </source>
</reference>
<sequence>MSKMSLSFILNPNKENQSTQLTLPSLSQFMASSHFSEPVEFSRHENMIARSQLETLRIFSAPRLLETGMIDNDFEETRSSSRQFSHCASRKNRRLKYVRMIEEETTEEGRLQQRLIWLIRRIGMQKVSQVLNEQLPDSFPVIEGSAKDTVILERPRREGGSRSGTPLSEEQRASRRNMQKRESKRRLFKYFQDQLDAIRQNIRKLREATRICEILFDQMIESNIHRLTQSGQDMKKDFPRNELLAESPSTPSSRIAIQSEGNSEGAVQQNYTAHWEQ</sequence>
<accession>A0A9C7UQI7</accession>
<dbReference type="AlphaFoldDB" id="A0A9C7UQI7"/>
<proteinExistence type="predicted"/>
<gene>
    <name evidence="2" type="ORF">GpartN1_g3754.t1</name>
</gene>
<dbReference type="Proteomes" id="UP001061958">
    <property type="component" value="Unassembled WGS sequence"/>
</dbReference>
<keyword evidence="3" id="KW-1185">Reference proteome</keyword>
<feature type="region of interest" description="Disordered" evidence="1">
    <location>
        <begin position="150"/>
        <end position="183"/>
    </location>
</feature>
<feature type="compositionally biased region" description="Basic and acidic residues" evidence="1">
    <location>
        <begin position="150"/>
        <end position="160"/>
    </location>
</feature>
<feature type="compositionally biased region" description="Basic residues" evidence="1">
    <location>
        <begin position="174"/>
        <end position="183"/>
    </location>
</feature>
<evidence type="ECO:0000313" key="2">
    <source>
        <dbReference type="EMBL" id="GJQ11963.1"/>
    </source>
</evidence>
<dbReference type="EMBL" id="BQMJ01000029">
    <property type="protein sequence ID" value="GJQ11963.1"/>
    <property type="molecule type" value="Genomic_DNA"/>
</dbReference>
<name>A0A9C7UQI7_9RHOD</name>
<reference evidence="2" key="1">
    <citation type="journal article" date="2022" name="Proc. Natl. Acad. Sci. U.S.A.">
        <title>Life cycle and functional genomics of the unicellular red alga Galdieria for elucidating algal and plant evolution and industrial use.</title>
        <authorList>
            <person name="Hirooka S."/>
            <person name="Itabashi T."/>
            <person name="Ichinose T.M."/>
            <person name="Onuma R."/>
            <person name="Fujiwara T."/>
            <person name="Yamashita S."/>
            <person name="Jong L.W."/>
            <person name="Tomita R."/>
            <person name="Iwane A.H."/>
            <person name="Miyagishima S.Y."/>
        </authorList>
    </citation>
    <scope>NUCLEOTIDE SEQUENCE</scope>
    <source>
        <strain evidence="2">NBRC 102759</strain>
    </source>
</reference>
<protein>
    <submittedName>
        <fullName evidence="2">Uncharacterized protein</fullName>
    </submittedName>
</protein>
<feature type="compositionally biased region" description="Polar residues" evidence="1">
    <location>
        <begin position="247"/>
        <end position="277"/>
    </location>
</feature>
<feature type="region of interest" description="Disordered" evidence="1">
    <location>
        <begin position="241"/>
        <end position="277"/>
    </location>
</feature>
<evidence type="ECO:0000313" key="3">
    <source>
        <dbReference type="Proteomes" id="UP001061958"/>
    </source>
</evidence>
<comment type="caution">
    <text evidence="2">The sequence shown here is derived from an EMBL/GenBank/DDBJ whole genome shotgun (WGS) entry which is preliminary data.</text>
</comment>
<evidence type="ECO:0000256" key="1">
    <source>
        <dbReference type="SAM" id="MobiDB-lite"/>
    </source>
</evidence>